<dbReference type="AlphaFoldDB" id="A0A2N9FZQ0"/>
<evidence type="ECO:0000256" key="1">
    <source>
        <dbReference type="SAM" id="MobiDB-lite"/>
    </source>
</evidence>
<proteinExistence type="predicted"/>
<dbReference type="EMBL" id="OIVN01001320">
    <property type="protein sequence ID" value="SPC92580.1"/>
    <property type="molecule type" value="Genomic_DNA"/>
</dbReference>
<name>A0A2N9FZQ0_FAGSY</name>
<evidence type="ECO:0000313" key="2">
    <source>
        <dbReference type="EMBL" id="SPC92580.1"/>
    </source>
</evidence>
<accession>A0A2N9FZQ0</accession>
<organism evidence="2">
    <name type="scientific">Fagus sylvatica</name>
    <name type="common">Beechnut</name>
    <dbReference type="NCBI Taxonomy" id="28930"/>
    <lineage>
        <taxon>Eukaryota</taxon>
        <taxon>Viridiplantae</taxon>
        <taxon>Streptophyta</taxon>
        <taxon>Embryophyta</taxon>
        <taxon>Tracheophyta</taxon>
        <taxon>Spermatophyta</taxon>
        <taxon>Magnoliopsida</taxon>
        <taxon>eudicotyledons</taxon>
        <taxon>Gunneridae</taxon>
        <taxon>Pentapetalae</taxon>
        <taxon>rosids</taxon>
        <taxon>fabids</taxon>
        <taxon>Fagales</taxon>
        <taxon>Fagaceae</taxon>
        <taxon>Fagus</taxon>
    </lineage>
</organism>
<sequence>MVREIRPCEQRLLECFSMPEGYFPIENLAKPGKILAIRELHVVAARVLFLKVLDLRINSPRVRKNLCAKFSTILVSLESLRYLLPYSFELARSRAWVREIQPREQRLPECFSMPEGHFPIKIPAKPRKLLAIQELHVVAEVTLFLKGQTFPNLEKCAPDYILRVLKRNWTPLGSISIQSRLPRFACRHLEKTPWLPMSVFDNLGVFGKLAIPSSLKFWTCEKSSLGSRDAAPRTGAAGVFFPCRKLPMSVFDDLSVPGKLATPSFLKFRTCKKSGLGSRDTAPQTEAAGGFFHTGGPFSNRDSGQTGEALGNPRVVHCS</sequence>
<gene>
    <name evidence="2" type="ORF">FSB_LOCUS20462</name>
</gene>
<protein>
    <submittedName>
        <fullName evidence="2">Uncharacterized protein</fullName>
    </submittedName>
</protein>
<feature type="region of interest" description="Disordered" evidence="1">
    <location>
        <begin position="275"/>
        <end position="313"/>
    </location>
</feature>
<reference evidence="2" key="1">
    <citation type="submission" date="2018-02" db="EMBL/GenBank/DDBJ databases">
        <authorList>
            <person name="Cohen D.B."/>
            <person name="Kent A.D."/>
        </authorList>
    </citation>
    <scope>NUCLEOTIDE SEQUENCE</scope>
</reference>